<evidence type="ECO:0000256" key="2">
    <source>
        <dbReference type="ARBA" id="ARBA00023002"/>
    </source>
</evidence>
<dbReference type="AlphaFoldDB" id="A0A927CUM7"/>
<dbReference type="InterPro" id="IPR036291">
    <property type="entry name" value="NAD(P)-bd_dom_sf"/>
</dbReference>
<dbReference type="Proteomes" id="UP000632125">
    <property type="component" value="Unassembled WGS sequence"/>
</dbReference>
<protein>
    <submittedName>
        <fullName evidence="3">SDR family oxidoreductase</fullName>
    </submittedName>
</protein>
<dbReference type="FunFam" id="3.40.50.720:FF:000084">
    <property type="entry name" value="Short-chain dehydrogenase reductase"/>
    <property type="match status" value="1"/>
</dbReference>
<dbReference type="SUPFAM" id="SSF51735">
    <property type="entry name" value="NAD(P)-binding Rossmann-fold domains"/>
    <property type="match status" value="1"/>
</dbReference>
<dbReference type="EMBL" id="JACXIY010000050">
    <property type="protein sequence ID" value="MBD2872526.1"/>
    <property type="molecule type" value="Genomic_DNA"/>
</dbReference>
<dbReference type="GO" id="GO:0008206">
    <property type="term" value="P:bile acid metabolic process"/>
    <property type="evidence" value="ECO:0007669"/>
    <property type="project" value="UniProtKB-ARBA"/>
</dbReference>
<dbReference type="PRINTS" id="PR00081">
    <property type="entry name" value="GDHRDH"/>
</dbReference>
<dbReference type="RefSeq" id="WP_190867294.1">
    <property type="nucleotide sequence ID" value="NZ_JACXIY010000050.1"/>
</dbReference>
<evidence type="ECO:0000256" key="1">
    <source>
        <dbReference type="ARBA" id="ARBA00006484"/>
    </source>
</evidence>
<dbReference type="PANTHER" id="PTHR43639:SF1">
    <property type="entry name" value="SHORT-CHAIN DEHYDROGENASE_REDUCTASE FAMILY PROTEIN"/>
    <property type="match status" value="1"/>
</dbReference>
<comment type="caution">
    <text evidence="3">The sequence shown here is derived from an EMBL/GenBank/DDBJ whole genome shotgun (WGS) entry which is preliminary data.</text>
</comment>
<organism evidence="3 4">
    <name type="scientific">Paenibacillus arenilitoris</name>
    <dbReference type="NCBI Taxonomy" id="2772299"/>
    <lineage>
        <taxon>Bacteria</taxon>
        <taxon>Bacillati</taxon>
        <taxon>Bacillota</taxon>
        <taxon>Bacilli</taxon>
        <taxon>Bacillales</taxon>
        <taxon>Paenibacillaceae</taxon>
        <taxon>Paenibacillus</taxon>
    </lineage>
</organism>
<dbReference type="Gene3D" id="3.40.50.720">
    <property type="entry name" value="NAD(P)-binding Rossmann-like Domain"/>
    <property type="match status" value="1"/>
</dbReference>
<name>A0A927CUM7_9BACL</name>
<evidence type="ECO:0000313" key="4">
    <source>
        <dbReference type="Proteomes" id="UP000632125"/>
    </source>
</evidence>
<comment type="similarity">
    <text evidence="1">Belongs to the short-chain dehydrogenases/reductases (SDR) family.</text>
</comment>
<dbReference type="GO" id="GO:0016491">
    <property type="term" value="F:oxidoreductase activity"/>
    <property type="evidence" value="ECO:0007669"/>
    <property type="project" value="UniProtKB-KW"/>
</dbReference>
<gene>
    <name evidence="3" type="ORF">IDH41_28495</name>
</gene>
<proteinExistence type="inferred from homology"/>
<dbReference type="InterPro" id="IPR002347">
    <property type="entry name" value="SDR_fam"/>
</dbReference>
<dbReference type="CDD" id="cd05233">
    <property type="entry name" value="SDR_c"/>
    <property type="match status" value="1"/>
</dbReference>
<accession>A0A927CUM7</accession>
<keyword evidence="4" id="KW-1185">Reference proteome</keyword>
<dbReference type="PANTHER" id="PTHR43639">
    <property type="entry name" value="OXIDOREDUCTASE, SHORT-CHAIN DEHYDROGENASE/REDUCTASE FAMILY (AFU_ORTHOLOGUE AFUA_5G02870)"/>
    <property type="match status" value="1"/>
</dbReference>
<evidence type="ECO:0000313" key="3">
    <source>
        <dbReference type="EMBL" id="MBD2872526.1"/>
    </source>
</evidence>
<dbReference type="Pfam" id="PF13561">
    <property type="entry name" value="adh_short_C2"/>
    <property type="match status" value="1"/>
</dbReference>
<sequence>MDQAIRKRKALVTGGSRGIGRGIALTLASEGYDVAFSHWNDQEEAEKTAEEIREGCGALCYVFNGNLEDAAEPERLTRQSVDALGHIDLLVNNAGITLFGDFRTMEPESIDKLLRLNLRAPLLMMRHVGRHMTEKQIRGNIVNITSTRAERAYPGDSAYGGVKAGLSRAVQSAALDYAPSGIRVNCVAPGAIATIAEREPYYRALGRKIPLGRPGYPADVGRAVAWLASDQASYITGTTLRLDGGLILPGMPESVGLNEESDWRGEGQ</sequence>
<reference evidence="3" key="1">
    <citation type="submission" date="2020-09" db="EMBL/GenBank/DDBJ databases">
        <title>A novel bacterium of genus Paenibacillus, isolated from South China Sea.</title>
        <authorList>
            <person name="Huang H."/>
            <person name="Mo K."/>
            <person name="Hu Y."/>
        </authorList>
    </citation>
    <scope>NUCLEOTIDE SEQUENCE</scope>
    <source>
        <strain evidence="3">IB182493</strain>
    </source>
</reference>
<keyword evidence="2" id="KW-0560">Oxidoreductase</keyword>
<dbReference type="PRINTS" id="PR00080">
    <property type="entry name" value="SDRFAMILY"/>
</dbReference>